<evidence type="ECO:0000256" key="2">
    <source>
        <dbReference type="RuleBase" id="RU003749"/>
    </source>
</evidence>
<dbReference type="PROSITE" id="PS50801">
    <property type="entry name" value="STAS"/>
    <property type="match status" value="1"/>
</dbReference>
<comment type="caution">
    <text evidence="4">The sequence shown here is derived from an EMBL/GenBank/DDBJ whole genome shotgun (WGS) entry which is preliminary data.</text>
</comment>
<organism evidence="4 5">
    <name type="scientific">Lentzea rhizosphaerae</name>
    <dbReference type="NCBI Taxonomy" id="2041025"/>
    <lineage>
        <taxon>Bacteria</taxon>
        <taxon>Bacillati</taxon>
        <taxon>Actinomycetota</taxon>
        <taxon>Actinomycetes</taxon>
        <taxon>Pseudonocardiales</taxon>
        <taxon>Pseudonocardiaceae</taxon>
        <taxon>Lentzea</taxon>
    </lineage>
</organism>
<dbReference type="EMBL" id="JBHRZI010000030">
    <property type="protein sequence ID" value="MFC3896770.1"/>
    <property type="molecule type" value="Genomic_DNA"/>
</dbReference>
<dbReference type="InterPro" id="IPR036513">
    <property type="entry name" value="STAS_dom_sf"/>
</dbReference>
<dbReference type="InterPro" id="IPR002645">
    <property type="entry name" value="STAS_dom"/>
</dbReference>
<proteinExistence type="inferred from homology"/>
<evidence type="ECO:0000313" key="4">
    <source>
        <dbReference type="EMBL" id="MFC3896770.1"/>
    </source>
</evidence>
<dbReference type="PANTHER" id="PTHR33495">
    <property type="entry name" value="ANTI-SIGMA FACTOR ANTAGONIST TM_1081-RELATED-RELATED"/>
    <property type="match status" value="1"/>
</dbReference>
<reference evidence="5" key="1">
    <citation type="journal article" date="2019" name="Int. J. Syst. Evol. Microbiol.">
        <title>The Global Catalogue of Microorganisms (GCM) 10K type strain sequencing project: providing services to taxonomists for standard genome sequencing and annotation.</title>
        <authorList>
            <consortium name="The Broad Institute Genomics Platform"/>
            <consortium name="The Broad Institute Genome Sequencing Center for Infectious Disease"/>
            <person name="Wu L."/>
            <person name="Ma J."/>
        </authorList>
    </citation>
    <scope>NUCLEOTIDE SEQUENCE [LARGE SCALE GENOMIC DNA]</scope>
    <source>
        <strain evidence="5">CGMCC 4.7405</strain>
    </source>
</reference>
<dbReference type="RefSeq" id="WP_382378268.1">
    <property type="nucleotide sequence ID" value="NZ_JBHRZI010000030.1"/>
</dbReference>
<sequence>MDAPQPLRLTADHRGVSTVVSVAGEIDLATAPKLEAFLREQLDHTHAVLMVEMSGVNHMGSAGLRTLLEVRAECDRRRIDLVFAECSFIVLRTFELSGLTGFFLRGENVTG</sequence>
<keyword evidence="5" id="KW-1185">Reference proteome</keyword>
<evidence type="ECO:0000259" key="3">
    <source>
        <dbReference type="PROSITE" id="PS50801"/>
    </source>
</evidence>
<dbReference type="Gene3D" id="3.30.750.24">
    <property type="entry name" value="STAS domain"/>
    <property type="match status" value="1"/>
</dbReference>
<name>A0ABV8C465_9PSEU</name>
<dbReference type="SUPFAM" id="SSF52091">
    <property type="entry name" value="SpoIIaa-like"/>
    <property type="match status" value="1"/>
</dbReference>
<dbReference type="CDD" id="cd07043">
    <property type="entry name" value="STAS_anti-anti-sigma_factors"/>
    <property type="match status" value="1"/>
</dbReference>
<feature type="domain" description="STAS" evidence="3">
    <location>
        <begin position="19"/>
        <end position="111"/>
    </location>
</feature>
<gene>
    <name evidence="4" type="ORF">ACFOWZ_35285</name>
</gene>
<dbReference type="PANTHER" id="PTHR33495:SF13">
    <property type="entry name" value="ANTI-SIGMA-F FACTOR ANTAGONIST RSFB"/>
    <property type="match status" value="1"/>
</dbReference>
<dbReference type="Pfam" id="PF01740">
    <property type="entry name" value="STAS"/>
    <property type="match status" value="1"/>
</dbReference>
<comment type="similarity">
    <text evidence="1 2">Belongs to the anti-sigma-factor antagonist family.</text>
</comment>
<dbReference type="InterPro" id="IPR003658">
    <property type="entry name" value="Anti-sigma_ant"/>
</dbReference>
<dbReference type="Proteomes" id="UP001595690">
    <property type="component" value="Unassembled WGS sequence"/>
</dbReference>
<evidence type="ECO:0000256" key="1">
    <source>
        <dbReference type="ARBA" id="ARBA00009013"/>
    </source>
</evidence>
<evidence type="ECO:0000313" key="5">
    <source>
        <dbReference type="Proteomes" id="UP001595690"/>
    </source>
</evidence>
<dbReference type="NCBIfam" id="TIGR00377">
    <property type="entry name" value="ant_ant_sig"/>
    <property type="match status" value="1"/>
</dbReference>
<accession>A0ABV8C465</accession>
<protein>
    <recommendedName>
        <fullName evidence="2">Anti-sigma factor antagonist</fullName>
    </recommendedName>
</protein>